<keyword evidence="2" id="KW-0238">DNA-binding</keyword>
<name>A0A2H0Y1T5_UNCSA</name>
<protein>
    <submittedName>
        <fullName evidence="2">DNA-binding protein</fullName>
    </submittedName>
</protein>
<dbReference type="Proteomes" id="UP000231343">
    <property type="component" value="Unassembled WGS sequence"/>
</dbReference>
<sequence length="161" mass="18896">MSEMVPLEMIEKKIYLVRGKKVMLDQDLAQLYGVEPKQLKRQVRRNLKRFPPDFMFQLNKVENLMLRCQFGTLRHGQFAKYLPDAFSEHGILMLSSVLNSERAIEVNIKIMRIFNKIREFAVSYKALAERLAKFEKKHSKPGIEVTTVFKVLKKLMQPPPE</sequence>
<dbReference type="EMBL" id="PEYM01000004">
    <property type="protein sequence ID" value="PIS31710.1"/>
    <property type="molecule type" value="Genomic_DNA"/>
</dbReference>
<dbReference type="GO" id="GO:0003677">
    <property type="term" value="F:DNA binding"/>
    <property type="evidence" value="ECO:0007669"/>
    <property type="project" value="UniProtKB-KW"/>
</dbReference>
<dbReference type="AlphaFoldDB" id="A0A2H0Y1T5"/>
<proteinExistence type="predicted"/>
<gene>
    <name evidence="2" type="ORF">COT42_00350</name>
</gene>
<reference evidence="2 3" key="1">
    <citation type="submission" date="2017-09" db="EMBL/GenBank/DDBJ databases">
        <title>Depth-based differentiation of microbial function through sediment-hosted aquifers and enrichment of novel symbionts in the deep terrestrial subsurface.</title>
        <authorList>
            <person name="Probst A.J."/>
            <person name="Ladd B."/>
            <person name="Jarett J.K."/>
            <person name="Geller-Mcgrath D.E."/>
            <person name="Sieber C.M."/>
            <person name="Emerson J.B."/>
            <person name="Anantharaman K."/>
            <person name="Thomas B.C."/>
            <person name="Malmstrom R."/>
            <person name="Stieglmeier M."/>
            <person name="Klingl A."/>
            <person name="Woyke T."/>
            <person name="Ryan C.M."/>
            <person name="Banfield J.F."/>
        </authorList>
    </citation>
    <scope>NUCLEOTIDE SEQUENCE [LARGE SCALE GENOMIC DNA]</scope>
    <source>
        <strain evidence="2">CG08_land_8_20_14_0_20_45_16</strain>
    </source>
</reference>
<organism evidence="2 3">
    <name type="scientific">Candidatus Saganbacteria bacterium CG08_land_8_20_14_0_20_45_16</name>
    <dbReference type="NCBI Taxonomy" id="2014293"/>
    <lineage>
        <taxon>Bacteria</taxon>
        <taxon>Bacillati</taxon>
        <taxon>Saganbacteria</taxon>
    </lineage>
</organism>
<evidence type="ECO:0000313" key="3">
    <source>
        <dbReference type="Proteomes" id="UP000231343"/>
    </source>
</evidence>
<dbReference type="Pfam" id="PF10543">
    <property type="entry name" value="ORF6N"/>
    <property type="match status" value="1"/>
</dbReference>
<comment type="caution">
    <text evidence="2">The sequence shown here is derived from an EMBL/GenBank/DDBJ whole genome shotgun (WGS) entry which is preliminary data.</text>
</comment>
<evidence type="ECO:0000259" key="1">
    <source>
        <dbReference type="Pfam" id="PF10543"/>
    </source>
</evidence>
<accession>A0A2H0Y1T5</accession>
<evidence type="ECO:0000313" key="2">
    <source>
        <dbReference type="EMBL" id="PIS31710.1"/>
    </source>
</evidence>
<feature type="domain" description="KilA-N DNA-binding" evidence="1">
    <location>
        <begin position="12"/>
        <end position="97"/>
    </location>
</feature>
<dbReference type="InterPro" id="IPR018873">
    <property type="entry name" value="KilA-N_DNA-bd_domain"/>
</dbReference>